<keyword evidence="4" id="KW-1185">Reference proteome</keyword>
<feature type="domain" description="DUF4378" evidence="2">
    <location>
        <begin position="448"/>
        <end position="548"/>
    </location>
</feature>
<gene>
    <name evidence="3" type="ORF">E3N88_16049</name>
</gene>
<dbReference type="PANTHER" id="PTHR47212:SF10">
    <property type="entry name" value="DUF4378 DOMAIN-CONTAINING PROTEIN"/>
    <property type="match status" value="1"/>
</dbReference>
<evidence type="ECO:0000256" key="1">
    <source>
        <dbReference type="SAM" id="MobiDB-lite"/>
    </source>
</evidence>
<dbReference type="Proteomes" id="UP000326396">
    <property type="component" value="Linkage Group LG16"/>
</dbReference>
<protein>
    <recommendedName>
        <fullName evidence="2">DUF4378 domain-containing protein</fullName>
    </recommendedName>
</protein>
<feature type="compositionally biased region" description="Polar residues" evidence="1">
    <location>
        <begin position="406"/>
        <end position="420"/>
    </location>
</feature>
<reference evidence="3 4" key="1">
    <citation type="submission" date="2019-05" db="EMBL/GenBank/DDBJ databases">
        <title>Mikania micrantha, genome provides insights into the molecular mechanism of rapid growth.</title>
        <authorList>
            <person name="Liu B."/>
        </authorList>
    </citation>
    <scope>NUCLEOTIDE SEQUENCE [LARGE SCALE GENOMIC DNA]</scope>
    <source>
        <strain evidence="3">NLD-2019</strain>
        <tissue evidence="3">Leaf</tissue>
    </source>
</reference>
<dbReference type="AlphaFoldDB" id="A0A5N6NXC8"/>
<dbReference type="InterPro" id="IPR025486">
    <property type="entry name" value="DUF4378"/>
</dbReference>
<evidence type="ECO:0000313" key="4">
    <source>
        <dbReference type="Proteomes" id="UP000326396"/>
    </source>
</evidence>
<dbReference type="EMBL" id="SZYD01000008">
    <property type="protein sequence ID" value="KAD5508346.1"/>
    <property type="molecule type" value="Genomic_DNA"/>
</dbReference>
<comment type="caution">
    <text evidence="3">The sequence shown here is derived from an EMBL/GenBank/DDBJ whole genome shotgun (WGS) entry which is preliminary data.</text>
</comment>
<sequence>MARKSAKCPPAVEPNCVWNFGRMFDHHHHHQKLRPDDRRWVKSHPRAGHEGGQVQMLTFDEQLRNINIQSKKKTASVSRSLKKTLDKSFWKNIKSRYTNANKKKKNTKTVDRIVVLKPIERVVECPVDIWCRCLHLHPHQSPTSKSHIVKRTHVSFNDVRKKVKNSKNLKSFRKMKSCGENNDHGSATVNLKLVPYSKHQEPEVFVEARRHLAKRLRLVAMGAGVGLDVDEPSGSSCKQVSRTLERILLLSPIHESTAAFWCESEGAHGQKSLQKIWSGSTPLNQSEHSSARGFVEITDASDFLSHGSKVSKTGLDPNNIGPSQPGTYGCIERPQLDFLLDVSSPKVGCKSRNMDNEQFRENPSPVSVFDSFFTDNISSPTSTIESVTPVEHHIQPRRLDFEEPLSETSSPPRENGLSSYTEDHGFISSYVSEMYQAALSNWEDFLATHSSCDHQVLHDYVKEVLVSLHSRITLIGSRVQSFSLEKNVINKVIDQVDWHNGQPMGPRTLDHLVRRDMARCEPWLDTFLERNDIVVEFEDEIFQELVIEAIHDVYV</sequence>
<evidence type="ECO:0000313" key="3">
    <source>
        <dbReference type="EMBL" id="KAD5508346.1"/>
    </source>
</evidence>
<proteinExistence type="predicted"/>
<dbReference type="Pfam" id="PF14309">
    <property type="entry name" value="DUF4378"/>
    <property type="match status" value="1"/>
</dbReference>
<dbReference type="PANTHER" id="PTHR47212">
    <property type="entry name" value="ADHESIN-LIKE PROTEIN, PUTATIVE (DUF3741)-RELATED"/>
    <property type="match status" value="1"/>
</dbReference>
<dbReference type="OrthoDB" id="770239at2759"/>
<feature type="region of interest" description="Disordered" evidence="1">
    <location>
        <begin position="398"/>
        <end position="420"/>
    </location>
</feature>
<accession>A0A5N6NXC8</accession>
<organism evidence="3 4">
    <name type="scientific">Mikania micrantha</name>
    <name type="common">bitter vine</name>
    <dbReference type="NCBI Taxonomy" id="192012"/>
    <lineage>
        <taxon>Eukaryota</taxon>
        <taxon>Viridiplantae</taxon>
        <taxon>Streptophyta</taxon>
        <taxon>Embryophyta</taxon>
        <taxon>Tracheophyta</taxon>
        <taxon>Spermatophyta</taxon>
        <taxon>Magnoliopsida</taxon>
        <taxon>eudicotyledons</taxon>
        <taxon>Gunneridae</taxon>
        <taxon>Pentapetalae</taxon>
        <taxon>asterids</taxon>
        <taxon>campanulids</taxon>
        <taxon>Asterales</taxon>
        <taxon>Asteraceae</taxon>
        <taxon>Asteroideae</taxon>
        <taxon>Heliantheae alliance</taxon>
        <taxon>Eupatorieae</taxon>
        <taxon>Mikania</taxon>
    </lineage>
</organism>
<name>A0A5N6NXC8_9ASTR</name>
<evidence type="ECO:0000259" key="2">
    <source>
        <dbReference type="Pfam" id="PF14309"/>
    </source>
</evidence>